<evidence type="ECO:0000256" key="1">
    <source>
        <dbReference type="SAM" id="SignalP"/>
    </source>
</evidence>
<organism evidence="3 4">
    <name type="scientific">Croceibacterium salegens</name>
    <dbReference type="NCBI Taxonomy" id="1737568"/>
    <lineage>
        <taxon>Bacteria</taxon>
        <taxon>Pseudomonadati</taxon>
        <taxon>Pseudomonadota</taxon>
        <taxon>Alphaproteobacteria</taxon>
        <taxon>Sphingomonadales</taxon>
        <taxon>Erythrobacteraceae</taxon>
        <taxon>Croceibacterium</taxon>
    </lineage>
</organism>
<evidence type="ECO:0000313" key="4">
    <source>
        <dbReference type="Proteomes" id="UP000433652"/>
    </source>
</evidence>
<keyword evidence="4" id="KW-1185">Reference proteome</keyword>
<gene>
    <name evidence="3" type="ORF">GRI89_03920</name>
</gene>
<evidence type="ECO:0000313" key="3">
    <source>
        <dbReference type="EMBL" id="MXO58689.1"/>
    </source>
</evidence>
<dbReference type="Pfam" id="PF00144">
    <property type="entry name" value="Beta-lactamase"/>
    <property type="match status" value="1"/>
</dbReference>
<feature type="domain" description="Beta-lactamase-related" evidence="2">
    <location>
        <begin position="100"/>
        <end position="377"/>
    </location>
</feature>
<dbReference type="PROSITE" id="PS51257">
    <property type="entry name" value="PROKAR_LIPOPROTEIN"/>
    <property type="match status" value="1"/>
</dbReference>
<reference evidence="3 4" key="1">
    <citation type="submission" date="2019-12" db="EMBL/GenBank/DDBJ databases">
        <title>Genomic-based taxomic classification of the family Erythrobacteraceae.</title>
        <authorList>
            <person name="Xu L."/>
        </authorList>
    </citation>
    <scope>NUCLEOTIDE SEQUENCE [LARGE SCALE GENOMIC DNA]</scope>
    <source>
        <strain evidence="3 4">MCCC 1K01500</strain>
    </source>
</reference>
<dbReference type="Proteomes" id="UP000433652">
    <property type="component" value="Unassembled WGS sequence"/>
</dbReference>
<keyword evidence="1" id="KW-0732">Signal</keyword>
<dbReference type="InterPro" id="IPR001466">
    <property type="entry name" value="Beta-lactam-related"/>
</dbReference>
<accession>A0A6I4ST31</accession>
<keyword evidence="3" id="KW-0378">Hydrolase</keyword>
<dbReference type="EMBL" id="WTYM01000030">
    <property type="protein sequence ID" value="MXO58689.1"/>
    <property type="molecule type" value="Genomic_DNA"/>
</dbReference>
<comment type="caution">
    <text evidence="3">The sequence shown here is derived from an EMBL/GenBank/DDBJ whole genome shotgun (WGS) entry which is preliminary data.</text>
</comment>
<name>A0A6I4ST31_9SPHN</name>
<proteinExistence type="predicted"/>
<dbReference type="PANTHER" id="PTHR43283:SF14">
    <property type="entry name" value="BLL8153 PROTEIN"/>
    <property type="match status" value="1"/>
</dbReference>
<protein>
    <submittedName>
        <fullName evidence="3">Serine hydrolase</fullName>
    </submittedName>
</protein>
<dbReference type="OrthoDB" id="9814204at2"/>
<sequence>MRFPFFPVFAAATLVACTSATPAIERTSPPATATNLTRASTEVLFWDDSTRADRFRHMEDYFPGIEVAPSLHPRVLPAGTDLPAAASGALDRYLGRGDIAGIMVLQDGKVRYEKYGLGFGPGQRWTSFSMAKSLTSTLAGAAIKDGYIKSLDEKVSHYIPGLAGSAYDDVTLEQLLTMTSGVAWNEDYADPNSDVARIFAVEPDPGESQVVTVMKKLPRDAAPGAKWVYKTGETNLVGELVEKATGRTLAEYAKAKVVDPAGLEGKLFWQTELTGGNVGGCCIELSMRDYARFGQFVLEGGHGSVAPGWLSRAGAQHVDLGQGFGYGYQWWTYPAGAFGAIGIFGQSITVFPDQQLVVVILGNWPKATGADLTGPRTALLAQVYAAVAAE</sequence>
<feature type="chain" id="PRO_5026204772" evidence="1">
    <location>
        <begin position="23"/>
        <end position="390"/>
    </location>
</feature>
<dbReference type="SUPFAM" id="SSF56601">
    <property type="entry name" value="beta-lactamase/transpeptidase-like"/>
    <property type="match status" value="1"/>
</dbReference>
<dbReference type="RefSeq" id="WP_159792405.1">
    <property type="nucleotide sequence ID" value="NZ_WTYM01000030.1"/>
</dbReference>
<evidence type="ECO:0000259" key="2">
    <source>
        <dbReference type="Pfam" id="PF00144"/>
    </source>
</evidence>
<dbReference type="GO" id="GO:0016787">
    <property type="term" value="F:hydrolase activity"/>
    <property type="evidence" value="ECO:0007669"/>
    <property type="project" value="UniProtKB-KW"/>
</dbReference>
<dbReference type="PANTHER" id="PTHR43283">
    <property type="entry name" value="BETA-LACTAMASE-RELATED"/>
    <property type="match status" value="1"/>
</dbReference>
<dbReference type="InterPro" id="IPR012338">
    <property type="entry name" value="Beta-lactam/transpept-like"/>
</dbReference>
<dbReference type="AlphaFoldDB" id="A0A6I4ST31"/>
<dbReference type="Gene3D" id="3.40.710.10">
    <property type="entry name" value="DD-peptidase/beta-lactamase superfamily"/>
    <property type="match status" value="1"/>
</dbReference>
<dbReference type="InterPro" id="IPR050789">
    <property type="entry name" value="Diverse_Enzym_Activities"/>
</dbReference>
<feature type="signal peptide" evidence="1">
    <location>
        <begin position="1"/>
        <end position="22"/>
    </location>
</feature>